<sequence>MKKCETKSRICAIVTSCDVYPIHLTWENTSSDVGNSVLPAAANNVSHQAQMSCLRYKRIFLKDVGAEELEVVRREAEHIVARVINKASEIVQNGDISHSHIKLNEGKDEQLRIVVENEVEEEEEDEKMDDMDQLMKGRRMRENTLNVRGTFRNHKDPEIVEIAKVFVSELLDKAVDEANRRKEIIMKGTADDVCLEESMETGSIPSIGTKRKPWYQRASTSVSQFFHRMCLCMRSKNNR</sequence>
<protein>
    <submittedName>
        <fullName evidence="1">Uncharacterized protein</fullName>
    </submittedName>
</protein>
<keyword evidence="2" id="KW-1185">Reference proteome</keyword>
<accession>T1IRP1</accession>
<dbReference type="AlphaFoldDB" id="T1IRP1"/>
<dbReference type="Proteomes" id="UP000014500">
    <property type="component" value="Unassembled WGS sequence"/>
</dbReference>
<dbReference type="EMBL" id="JH431374">
    <property type="status" value="NOT_ANNOTATED_CDS"/>
    <property type="molecule type" value="Genomic_DNA"/>
</dbReference>
<dbReference type="EnsemblMetazoa" id="SMAR003740-RA">
    <property type="protein sequence ID" value="SMAR003740-PA"/>
    <property type="gene ID" value="SMAR003740"/>
</dbReference>
<dbReference type="HOGENOM" id="CLU_1162422_0_0_1"/>
<evidence type="ECO:0000313" key="1">
    <source>
        <dbReference type="EnsemblMetazoa" id="SMAR003740-PA"/>
    </source>
</evidence>
<organism evidence="1 2">
    <name type="scientific">Strigamia maritima</name>
    <name type="common">European centipede</name>
    <name type="synonym">Geophilus maritimus</name>
    <dbReference type="NCBI Taxonomy" id="126957"/>
    <lineage>
        <taxon>Eukaryota</taxon>
        <taxon>Metazoa</taxon>
        <taxon>Ecdysozoa</taxon>
        <taxon>Arthropoda</taxon>
        <taxon>Myriapoda</taxon>
        <taxon>Chilopoda</taxon>
        <taxon>Pleurostigmophora</taxon>
        <taxon>Geophilomorpha</taxon>
        <taxon>Linotaeniidae</taxon>
        <taxon>Strigamia</taxon>
    </lineage>
</organism>
<reference evidence="1" key="2">
    <citation type="submission" date="2015-02" db="UniProtKB">
        <authorList>
            <consortium name="EnsemblMetazoa"/>
        </authorList>
    </citation>
    <scope>IDENTIFICATION</scope>
</reference>
<evidence type="ECO:0000313" key="2">
    <source>
        <dbReference type="Proteomes" id="UP000014500"/>
    </source>
</evidence>
<name>T1IRP1_STRMM</name>
<reference evidence="2" key="1">
    <citation type="submission" date="2011-05" db="EMBL/GenBank/DDBJ databases">
        <authorList>
            <person name="Richards S.R."/>
            <person name="Qu J."/>
            <person name="Jiang H."/>
            <person name="Jhangiani S.N."/>
            <person name="Agravi P."/>
            <person name="Goodspeed R."/>
            <person name="Gross S."/>
            <person name="Mandapat C."/>
            <person name="Jackson L."/>
            <person name="Mathew T."/>
            <person name="Pu L."/>
            <person name="Thornton R."/>
            <person name="Saada N."/>
            <person name="Wilczek-Boney K.B."/>
            <person name="Lee S."/>
            <person name="Kovar C."/>
            <person name="Wu Y."/>
            <person name="Scherer S.E."/>
            <person name="Worley K.C."/>
            <person name="Muzny D.M."/>
            <person name="Gibbs R."/>
        </authorList>
    </citation>
    <scope>NUCLEOTIDE SEQUENCE</scope>
    <source>
        <strain evidence="2">Brora</strain>
    </source>
</reference>
<proteinExistence type="predicted"/>